<dbReference type="PRINTS" id="PR00032">
    <property type="entry name" value="HTHARAC"/>
</dbReference>
<name>F4LP23_TREBD</name>
<dbReference type="GO" id="GO:0043565">
    <property type="term" value="F:sequence-specific DNA binding"/>
    <property type="evidence" value="ECO:0007669"/>
    <property type="project" value="InterPro"/>
</dbReference>
<feature type="domain" description="HTH araC/xylS-type" evidence="4">
    <location>
        <begin position="190"/>
        <end position="288"/>
    </location>
</feature>
<dbReference type="Gene3D" id="1.10.10.60">
    <property type="entry name" value="Homeodomain-like"/>
    <property type="match status" value="2"/>
</dbReference>
<evidence type="ECO:0000256" key="1">
    <source>
        <dbReference type="ARBA" id="ARBA00023015"/>
    </source>
</evidence>
<dbReference type="InterPro" id="IPR018062">
    <property type="entry name" value="HTH_AraC-typ_CS"/>
</dbReference>
<organism evidence="5 6">
    <name type="scientific">Treponema brennaborense (strain DSM 12168 / CIP 105900 / DD5/3)</name>
    <dbReference type="NCBI Taxonomy" id="906968"/>
    <lineage>
        <taxon>Bacteria</taxon>
        <taxon>Pseudomonadati</taxon>
        <taxon>Spirochaetota</taxon>
        <taxon>Spirochaetia</taxon>
        <taxon>Spirochaetales</taxon>
        <taxon>Treponemataceae</taxon>
        <taxon>Treponema</taxon>
    </lineage>
</organism>
<dbReference type="RefSeq" id="WP_013757618.1">
    <property type="nucleotide sequence ID" value="NC_015500.1"/>
</dbReference>
<dbReference type="KEGG" id="tbe:Trebr_0455"/>
<evidence type="ECO:0000313" key="6">
    <source>
        <dbReference type="Proteomes" id="UP000006546"/>
    </source>
</evidence>
<proteinExistence type="predicted"/>
<dbReference type="AlphaFoldDB" id="F4LP23"/>
<keyword evidence="2" id="KW-0238">DNA-binding</keyword>
<keyword evidence="3" id="KW-0804">Transcription</keyword>
<reference evidence="6" key="1">
    <citation type="submission" date="2011-04" db="EMBL/GenBank/DDBJ databases">
        <title>The complete genome of Treponema brennaborense DSM 12168.</title>
        <authorList>
            <person name="Lucas S."/>
            <person name="Han J."/>
            <person name="Lapidus A."/>
            <person name="Bruce D."/>
            <person name="Goodwin L."/>
            <person name="Pitluck S."/>
            <person name="Peters L."/>
            <person name="Kyrpides N."/>
            <person name="Mavromatis K."/>
            <person name="Ivanova N."/>
            <person name="Mikhailova N."/>
            <person name="Pagani I."/>
            <person name="Teshima H."/>
            <person name="Detter J.C."/>
            <person name="Tapia R."/>
            <person name="Han C."/>
            <person name="Land M."/>
            <person name="Hauser L."/>
            <person name="Markowitz V."/>
            <person name="Cheng J.-F."/>
            <person name="Hugenholtz P."/>
            <person name="Woyke T."/>
            <person name="Wu D."/>
            <person name="Gronow S."/>
            <person name="Wellnitz S."/>
            <person name="Brambilla E."/>
            <person name="Klenk H.-P."/>
            <person name="Eisen J.A."/>
        </authorList>
    </citation>
    <scope>NUCLEOTIDE SEQUENCE [LARGE SCALE GENOMIC DNA]</scope>
    <source>
        <strain evidence="6">DSM 12168 / CIP 105900 / DD5/3</strain>
    </source>
</reference>
<accession>F4LP23</accession>
<dbReference type="eggNOG" id="COG2207">
    <property type="taxonomic scope" value="Bacteria"/>
</dbReference>
<dbReference type="SMART" id="SM00342">
    <property type="entry name" value="HTH_ARAC"/>
    <property type="match status" value="1"/>
</dbReference>
<evidence type="ECO:0000256" key="3">
    <source>
        <dbReference type="ARBA" id="ARBA00023163"/>
    </source>
</evidence>
<protein>
    <submittedName>
        <fullName evidence="5">Transcriptional regulator, AraC family</fullName>
    </submittedName>
</protein>
<dbReference type="InterPro" id="IPR037923">
    <property type="entry name" value="HTH-like"/>
</dbReference>
<evidence type="ECO:0000313" key="5">
    <source>
        <dbReference type="EMBL" id="AEE15899.1"/>
    </source>
</evidence>
<keyword evidence="6" id="KW-1185">Reference proteome</keyword>
<gene>
    <name evidence="5" type="ordered locus">Trebr_0455</name>
</gene>
<dbReference type="InterPro" id="IPR020449">
    <property type="entry name" value="Tscrpt_reg_AraC-type_HTH"/>
</dbReference>
<dbReference type="OrthoDB" id="328780at2"/>
<dbReference type="Proteomes" id="UP000006546">
    <property type="component" value="Chromosome"/>
</dbReference>
<dbReference type="SUPFAM" id="SSF51215">
    <property type="entry name" value="Regulatory protein AraC"/>
    <property type="match status" value="1"/>
</dbReference>
<dbReference type="Pfam" id="PF12833">
    <property type="entry name" value="HTH_18"/>
    <property type="match status" value="1"/>
</dbReference>
<dbReference type="EMBL" id="CP002696">
    <property type="protein sequence ID" value="AEE15899.1"/>
    <property type="molecule type" value="Genomic_DNA"/>
</dbReference>
<dbReference type="Gene3D" id="2.60.120.280">
    <property type="entry name" value="Regulatory protein AraC"/>
    <property type="match status" value="1"/>
</dbReference>
<dbReference type="Pfam" id="PF02311">
    <property type="entry name" value="AraC_binding"/>
    <property type="match status" value="1"/>
</dbReference>
<dbReference type="PROSITE" id="PS01124">
    <property type="entry name" value="HTH_ARAC_FAMILY_2"/>
    <property type="match status" value="1"/>
</dbReference>
<evidence type="ECO:0000259" key="4">
    <source>
        <dbReference type="PROSITE" id="PS01124"/>
    </source>
</evidence>
<dbReference type="InterPro" id="IPR009057">
    <property type="entry name" value="Homeodomain-like_sf"/>
</dbReference>
<dbReference type="PANTHER" id="PTHR43280">
    <property type="entry name" value="ARAC-FAMILY TRANSCRIPTIONAL REGULATOR"/>
    <property type="match status" value="1"/>
</dbReference>
<dbReference type="PROSITE" id="PS00041">
    <property type="entry name" value="HTH_ARAC_FAMILY_1"/>
    <property type="match status" value="1"/>
</dbReference>
<evidence type="ECO:0000256" key="2">
    <source>
        <dbReference type="ARBA" id="ARBA00023125"/>
    </source>
</evidence>
<dbReference type="HOGENOM" id="CLU_000445_88_6_12"/>
<sequence>MAFLFKENGFYDEKRFIISRKFLAEWCVHPLVKPLYVSGTGYIPEAVHHGVNRQEGVPGYLMLYCVSGCGIVELDSAKIPIQEKSVFCISPNTAYRLYADAETPWTLLWVHFDGTDVPLLPLNTDHPILIKSMQDDNRIQFYFIRLFDILSYSRLLDNFICASSILRIIICAVFFLERTPTDGIEDHYFALASRYMQDNLDKVLFLDEIAEHLHISKSCLNTVFKNKTGLAPMEYFINRKIQQACKYLRLTRLSVSEIAMKVGYTDQYYFSRLFKKATGVSPKGYRTKKENDHLFYFM</sequence>
<dbReference type="InterPro" id="IPR018060">
    <property type="entry name" value="HTH_AraC"/>
</dbReference>
<keyword evidence="1" id="KW-0805">Transcription regulation</keyword>
<dbReference type="GO" id="GO:0003700">
    <property type="term" value="F:DNA-binding transcription factor activity"/>
    <property type="evidence" value="ECO:0007669"/>
    <property type="project" value="InterPro"/>
</dbReference>
<dbReference type="STRING" id="906968.Trebr_0455"/>
<dbReference type="SUPFAM" id="SSF46689">
    <property type="entry name" value="Homeodomain-like"/>
    <property type="match status" value="2"/>
</dbReference>
<dbReference type="InterPro" id="IPR003313">
    <property type="entry name" value="AraC-bd"/>
</dbReference>
<dbReference type="PANTHER" id="PTHR43280:SF30">
    <property type="entry name" value="MMSAB OPERON REGULATORY PROTEIN"/>
    <property type="match status" value="1"/>
</dbReference>